<feature type="region of interest" description="Disordered" evidence="1">
    <location>
        <begin position="186"/>
        <end position="244"/>
    </location>
</feature>
<dbReference type="Proteomes" id="UP001251528">
    <property type="component" value="Unassembled WGS sequence"/>
</dbReference>
<feature type="compositionally biased region" description="Basic and acidic residues" evidence="1">
    <location>
        <begin position="52"/>
        <end position="76"/>
    </location>
</feature>
<feature type="compositionally biased region" description="Polar residues" evidence="1">
    <location>
        <begin position="130"/>
        <end position="141"/>
    </location>
</feature>
<reference evidence="2" key="1">
    <citation type="submission" date="2023-06" db="EMBL/GenBank/DDBJ databases">
        <title>Conoideocrella luteorostrata (Hypocreales: Clavicipitaceae), a potential biocontrol fungus for elongate hemlock scale in United States Christmas tree production areas.</title>
        <authorList>
            <person name="Barrett H."/>
            <person name="Lovett B."/>
            <person name="Macias A.M."/>
            <person name="Stajich J.E."/>
            <person name="Kasson M.T."/>
        </authorList>
    </citation>
    <scope>NUCLEOTIDE SEQUENCE</scope>
    <source>
        <strain evidence="2">ARSEF 14590</strain>
    </source>
</reference>
<proteinExistence type="predicted"/>
<feature type="compositionally biased region" description="Pro residues" evidence="1">
    <location>
        <begin position="328"/>
        <end position="338"/>
    </location>
</feature>
<evidence type="ECO:0000313" key="3">
    <source>
        <dbReference type="Proteomes" id="UP001251528"/>
    </source>
</evidence>
<sequence>MAAQRTFTLIPPISNNHLGESPERGPASARPMTSKQVRKAYKASTRTPPMSRVERIKQEKAEQERIRKDFEKEKAAAKARLAREKKKGRESAEREQKKKLGMPLVNVRPSQDTIARFVRGNGTAMKRNAAGSSLSEGNKQNILGYADNKYEEQAKPLSRTPDERPELDLISEEDDSGFEELLNTIANNQGHTKSQIETKPNTPEINENKLPKAANRPIAPPPPRPSLPLQMPQASTPPKVAQPPICKQLPQPISSPPIIHQPPISTQAILGNLDDYFPSLSQQARELQDDTFNDSFNATLGELESAILNHPSNPVSPAHYNKSVLQPSSPPLSPPPPKRFFTPSGSNELISLAIQRSRRTAALEVLQEQEISQAQISTKTNTSNLQTRHPPHSSKPFIITSKQTKEISTPDKTYLLDTTNKENVPLEPQFSCSPGNSQETEYGGDWVDELAIDFII</sequence>
<gene>
    <name evidence="2" type="ORF">QQS21_003715</name>
</gene>
<feature type="compositionally biased region" description="Basic and acidic residues" evidence="1">
    <location>
        <begin position="87"/>
        <end position="98"/>
    </location>
</feature>
<name>A0AAJ0CVL3_9HYPO</name>
<accession>A0AAJ0CVL3</accession>
<comment type="caution">
    <text evidence="2">The sequence shown here is derived from an EMBL/GenBank/DDBJ whole genome shotgun (WGS) entry which is preliminary data.</text>
</comment>
<keyword evidence="3" id="KW-1185">Reference proteome</keyword>
<dbReference type="AlphaFoldDB" id="A0AAJ0CVL3"/>
<evidence type="ECO:0000313" key="2">
    <source>
        <dbReference type="EMBL" id="KAK2605875.1"/>
    </source>
</evidence>
<evidence type="ECO:0000256" key="1">
    <source>
        <dbReference type="SAM" id="MobiDB-lite"/>
    </source>
</evidence>
<feature type="compositionally biased region" description="Polar residues" evidence="1">
    <location>
        <begin position="186"/>
        <end position="205"/>
    </location>
</feature>
<dbReference type="EMBL" id="JASWJB010000050">
    <property type="protein sequence ID" value="KAK2605875.1"/>
    <property type="molecule type" value="Genomic_DNA"/>
</dbReference>
<feature type="compositionally biased region" description="Basic and acidic residues" evidence="1">
    <location>
        <begin position="148"/>
        <end position="166"/>
    </location>
</feature>
<protein>
    <submittedName>
        <fullName evidence="2">Uncharacterized protein</fullName>
    </submittedName>
</protein>
<feature type="region of interest" description="Disordered" evidence="1">
    <location>
        <begin position="127"/>
        <end position="166"/>
    </location>
</feature>
<organism evidence="2 3">
    <name type="scientific">Conoideocrella luteorostrata</name>
    <dbReference type="NCBI Taxonomy" id="1105319"/>
    <lineage>
        <taxon>Eukaryota</taxon>
        <taxon>Fungi</taxon>
        <taxon>Dikarya</taxon>
        <taxon>Ascomycota</taxon>
        <taxon>Pezizomycotina</taxon>
        <taxon>Sordariomycetes</taxon>
        <taxon>Hypocreomycetidae</taxon>
        <taxon>Hypocreales</taxon>
        <taxon>Clavicipitaceae</taxon>
        <taxon>Conoideocrella</taxon>
    </lineage>
</organism>
<feature type="region of interest" description="Disordered" evidence="1">
    <location>
        <begin position="1"/>
        <end position="108"/>
    </location>
</feature>
<feature type="region of interest" description="Disordered" evidence="1">
    <location>
        <begin position="317"/>
        <end position="344"/>
    </location>
</feature>